<comment type="caution">
    <text evidence="2">The sequence shown here is derived from an EMBL/GenBank/DDBJ whole genome shotgun (WGS) entry which is preliminary data.</text>
</comment>
<dbReference type="RefSeq" id="XP_044547258.1">
    <property type="nucleotide sequence ID" value="XM_044695770.1"/>
</dbReference>
<feature type="transmembrane region" description="Helical" evidence="1">
    <location>
        <begin position="166"/>
        <end position="185"/>
    </location>
</feature>
<proteinExistence type="predicted"/>
<keyword evidence="1" id="KW-0472">Membrane</keyword>
<accession>A0AA88GN15</accession>
<evidence type="ECO:0000313" key="2">
    <source>
        <dbReference type="EMBL" id="KAG2381578.1"/>
    </source>
</evidence>
<dbReference type="GeneID" id="68098417"/>
<keyword evidence="1" id="KW-0812">Transmembrane</keyword>
<keyword evidence="1" id="KW-1133">Transmembrane helix</keyword>
<name>A0AA88GN15_NAELO</name>
<dbReference type="AlphaFoldDB" id="A0AA88GN15"/>
<sequence length="186" mass="20629">MKFAVESGQCDVAVADTTLTVERATKVKFATCPYGVTMNAFLRSDLDNTTLTGINELKHLNRSGINVTYYEGTTFEMVAQDSLQAATKIPTTYDHQFVLVQQRKVHAMIGDALDQKIWLENNKKDCVGCYIRTFGFGGAFGVFTEATNRTSEAAGEYTTQYSVPGVVFQNVAIIMMLLVLLQVLYH</sequence>
<evidence type="ECO:0008006" key="4">
    <source>
        <dbReference type="Google" id="ProtNLM"/>
    </source>
</evidence>
<dbReference type="EMBL" id="PYSW02000026">
    <property type="protein sequence ID" value="KAG2381578.1"/>
    <property type="molecule type" value="Genomic_DNA"/>
</dbReference>
<evidence type="ECO:0000313" key="3">
    <source>
        <dbReference type="Proteomes" id="UP000816034"/>
    </source>
</evidence>
<dbReference type="Proteomes" id="UP000816034">
    <property type="component" value="Unassembled WGS sequence"/>
</dbReference>
<organism evidence="2 3">
    <name type="scientific">Naegleria lovaniensis</name>
    <name type="common">Amoeba</name>
    <dbReference type="NCBI Taxonomy" id="51637"/>
    <lineage>
        <taxon>Eukaryota</taxon>
        <taxon>Discoba</taxon>
        <taxon>Heterolobosea</taxon>
        <taxon>Tetramitia</taxon>
        <taxon>Eutetramitia</taxon>
        <taxon>Vahlkampfiidae</taxon>
        <taxon>Naegleria</taxon>
    </lineage>
</organism>
<dbReference type="Gene3D" id="3.40.190.10">
    <property type="entry name" value="Periplasmic binding protein-like II"/>
    <property type="match status" value="2"/>
</dbReference>
<keyword evidence="3" id="KW-1185">Reference proteome</keyword>
<dbReference type="SUPFAM" id="SSF53850">
    <property type="entry name" value="Periplasmic binding protein-like II"/>
    <property type="match status" value="1"/>
</dbReference>
<evidence type="ECO:0000256" key="1">
    <source>
        <dbReference type="SAM" id="Phobius"/>
    </source>
</evidence>
<reference evidence="2 3" key="1">
    <citation type="journal article" date="2018" name="BMC Genomics">
        <title>The genome of Naegleria lovaniensis, the basis for a comparative approach to unravel pathogenicity factors of the human pathogenic amoeba N. fowleri.</title>
        <authorList>
            <person name="Liechti N."/>
            <person name="Schurch N."/>
            <person name="Bruggmann R."/>
            <person name="Wittwer M."/>
        </authorList>
    </citation>
    <scope>NUCLEOTIDE SEQUENCE [LARGE SCALE GENOMIC DNA]</scope>
    <source>
        <strain evidence="2 3">ATCC 30569</strain>
    </source>
</reference>
<gene>
    <name evidence="2" type="ORF">C9374_005962</name>
</gene>
<protein>
    <recommendedName>
        <fullName evidence="4">Solute-binding protein family 3/N-terminal domain-containing protein</fullName>
    </recommendedName>
</protein>